<protein>
    <submittedName>
        <fullName evidence="2">Uncharacterized protein</fullName>
    </submittedName>
</protein>
<proteinExistence type="predicted"/>
<reference evidence="2" key="1">
    <citation type="submission" date="2021-05" db="EMBL/GenBank/DDBJ databases">
        <authorList>
            <person name="Stam R."/>
        </authorList>
    </citation>
    <scope>NUCLEOTIDE SEQUENCE</scope>
    <source>
        <strain evidence="2">CS162</strain>
    </source>
</reference>
<dbReference type="EMBL" id="CAJRGZ010000019">
    <property type="protein sequence ID" value="CAG5161796.1"/>
    <property type="molecule type" value="Genomic_DNA"/>
</dbReference>
<dbReference type="GeneID" id="67017948"/>
<dbReference type="AlphaFoldDB" id="A0A8J2IAP1"/>
<organism evidence="2 3">
    <name type="scientific">Alternaria atra</name>
    <dbReference type="NCBI Taxonomy" id="119953"/>
    <lineage>
        <taxon>Eukaryota</taxon>
        <taxon>Fungi</taxon>
        <taxon>Dikarya</taxon>
        <taxon>Ascomycota</taxon>
        <taxon>Pezizomycotina</taxon>
        <taxon>Dothideomycetes</taxon>
        <taxon>Pleosporomycetidae</taxon>
        <taxon>Pleosporales</taxon>
        <taxon>Pleosporineae</taxon>
        <taxon>Pleosporaceae</taxon>
        <taxon>Alternaria</taxon>
        <taxon>Alternaria sect. Ulocladioides</taxon>
    </lineage>
</organism>
<evidence type="ECO:0000313" key="3">
    <source>
        <dbReference type="Proteomes" id="UP000676310"/>
    </source>
</evidence>
<keyword evidence="3" id="KW-1185">Reference proteome</keyword>
<evidence type="ECO:0000313" key="2">
    <source>
        <dbReference type="EMBL" id="CAG5161796.1"/>
    </source>
</evidence>
<dbReference type="RefSeq" id="XP_043169653.1">
    <property type="nucleotide sequence ID" value="XM_043313718.1"/>
</dbReference>
<feature type="region of interest" description="Disordered" evidence="1">
    <location>
        <begin position="134"/>
        <end position="182"/>
    </location>
</feature>
<comment type="caution">
    <text evidence="2">The sequence shown here is derived from an EMBL/GenBank/DDBJ whole genome shotgun (WGS) entry which is preliminary data.</text>
</comment>
<gene>
    <name evidence="2" type="ORF">ALTATR162_LOCUS6097</name>
</gene>
<sequence>MEIPTRHTPEEEEEMEKEMMQRLEEDNEWLREQYNEAKSKAERADELETELQSADRAYERLQNDKDNAETRLRDKLATKLHQQKQHFARMRKEDKVRIRDLEAEVTQLRAQITAPPLQATLEEVLRDMKRLGLEGKFSGENKHGTTMEDDDEPSCKRKRKARDPTAEPQEPEPSYLVNRWGP</sequence>
<feature type="region of interest" description="Disordered" evidence="1">
    <location>
        <begin position="1"/>
        <end position="27"/>
    </location>
</feature>
<dbReference type="Proteomes" id="UP000676310">
    <property type="component" value="Unassembled WGS sequence"/>
</dbReference>
<evidence type="ECO:0000256" key="1">
    <source>
        <dbReference type="SAM" id="MobiDB-lite"/>
    </source>
</evidence>
<name>A0A8J2IAP1_9PLEO</name>
<accession>A0A8J2IAP1</accession>
<feature type="compositionally biased region" description="Basic and acidic residues" evidence="1">
    <location>
        <begin position="17"/>
        <end position="27"/>
    </location>
</feature>
<feature type="compositionally biased region" description="Basic and acidic residues" evidence="1">
    <location>
        <begin position="134"/>
        <end position="146"/>
    </location>
</feature>